<dbReference type="GO" id="GO:0016702">
    <property type="term" value="F:oxidoreductase activity, acting on single donors with incorporation of molecular oxygen, incorporation of two atoms of oxygen"/>
    <property type="evidence" value="ECO:0007669"/>
    <property type="project" value="UniProtKB-ARBA"/>
</dbReference>
<comment type="caution">
    <text evidence="2">The sequence shown here is derived from an EMBL/GenBank/DDBJ whole genome shotgun (WGS) entry which is preliminary data.</text>
</comment>
<sequence length="262" mass="29299">HPPIIVPPIGSEYDLKQVEKTISALKKVNKDIKQINPEILITISPHGPVYRDAYAIRVQNILMGSLSNFGYKQISIQMKNDAAFIESLIENMNKNSIKAIKIDENEDFTYGQNELDHGVIVPLYYLTNEDKYNLISLSISFLNYQNHYKFGKVINDTVKETGKTAVFIASGDLSHRLKPGAPAGFHPDGEKFDKKIAEIINSSKFDELFQLDDKLIYNAGECGLRSIFVLAGCFDGKDVESKVLSYEGPFGVGYMVAEIIPI</sequence>
<evidence type="ECO:0000259" key="1">
    <source>
        <dbReference type="Pfam" id="PF02900"/>
    </source>
</evidence>
<gene>
    <name evidence="2" type="ORF">S01H4_05754</name>
</gene>
<reference evidence="2" key="1">
    <citation type="journal article" date="2014" name="Front. Microbiol.">
        <title>High frequency of phylogenetically diverse reductive dehalogenase-homologous genes in deep subseafloor sedimentary metagenomes.</title>
        <authorList>
            <person name="Kawai M."/>
            <person name="Futagami T."/>
            <person name="Toyoda A."/>
            <person name="Takaki Y."/>
            <person name="Nishi S."/>
            <person name="Hori S."/>
            <person name="Arai W."/>
            <person name="Tsubouchi T."/>
            <person name="Morono Y."/>
            <person name="Uchiyama I."/>
            <person name="Ito T."/>
            <person name="Fujiyama A."/>
            <person name="Inagaki F."/>
            <person name="Takami H."/>
        </authorList>
    </citation>
    <scope>NUCLEOTIDE SEQUENCE</scope>
    <source>
        <strain evidence="2">Expedition CK06-06</strain>
    </source>
</reference>
<proteinExistence type="predicted"/>
<protein>
    <recommendedName>
        <fullName evidence="1">Extradiol ring-cleavage dioxygenase class III enzyme subunit B domain-containing protein</fullName>
    </recommendedName>
</protein>
<dbReference type="AlphaFoldDB" id="X1ATE5"/>
<dbReference type="CDD" id="cd07951">
    <property type="entry name" value="ED_3B_N_AMMECR1"/>
    <property type="match status" value="1"/>
</dbReference>
<dbReference type="SUPFAM" id="SSF53213">
    <property type="entry name" value="LigB-like"/>
    <property type="match status" value="1"/>
</dbReference>
<dbReference type="GO" id="GO:0008198">
    <property type="term" value="F:ferrous iron binding"/>
    <property type="evidence" value="ECO:0007669"/>
    <property type="project" value="InterPro"/>
</dbReference>
<feature type="domain" description="Extradiol ring-cleavage dioxygenase class III enzyme subunit B" evidence="1">
    <location>
        <begin position="1"/>
        <end position="256"/>
    </location>
</feature>
<dbReference type="EMBL" id="BART01001700">
    <property type="protein sequence ID" value="GAG72552.1"/>
    <property type="molecule type" value="Genomic_DNA"/>
</dbReference>
<dbReference type="Pfam" id="PF02900">
    <property type="entry name" value="LigB"/>
    <property type="match status" value="1"/>
</dbReference>
<feature type="non-terminal residue" evidence="2">
    <location>
        <position position="1"/>
    </location>
</feature>
<dbReference type="NCBIfam" id="TIGR04336">
    <property type="entry name" value="AmmeMemoSam_B"/>
    <property type="match status" value="1"/>
</dbReference>
<evidence type="ECO:0000313" key="2">
    <source>
        <dbReference type="EMBL" id="GAG72552.1"/>
    </source>
</evidence>
<name>X1ATE5_9ZZZZ</name>
<organism evidence="2">
    <name type="scientific">marine sediment metagenome</name>
    <dbReference type="NCBI Taxonomy" id="412755"/>
    <lineage>
        <taxon>unclassified sequences</taxon>
        <taxon>metagenomes</taxon>
        <taxon>ecological metagenomes</taxon>
    </lineage>
</organism>
<accession>X1ATE5</accession>
<dbReference type="Gene3D" id="3.40.830.10">
    <property type="entry name" value="LigB-like"/>
    <property type="match status" value="1"/>
</dbReference>
<dbReference type="InterPro" id="IPR004183">
    <property type="entry name" value="Xdiol_dOase_suB"/>
</dbReference>